<dbReference type="EMBL" id="LCDF01000002">
    <property type="protein sequence ID" value="KKS48852.1"/>
    <property type="molecule type" value="Genomic_DNA"/>
</dbReference>
<evidence type="ECO:0000313" key="3">
    <source>
        <dbReference type="Proteomes" id="UP000034036"/>
    </source>
</evidence>
<accession>A0A0G0ZJ96</accession>
<evidence type="ECO:0000313" key="2">
    <source>
        <dbReference type="EMBL" id="KKS48852.1"/>
    </source>
</evidence>
<dbReference type="Proteomes" id="UP000034036">
    <property type="component" value="Unassembled WGS sequence"/>
</dbReference>
<protein>
    <submittedName>
        <fullName evidence="2">Uncharacterized protein</fullName>
    </submittedName>
</protein>
<comment type="caution">
    <text evidence="2">The sequence shown here is derived from an EMBL/GenBank/DDBJ whole genome shotgun (WGS) entry which is preliminary data.</text>
</comment>
<proteinExistence type="predicted"/>
<organism evidence="2 3">
    <name type="scientific">Candidatus Giovannonibacteria bacterium GW2011_GWF2_42_19</name>
    <dbReference type="NCBI Taxonomy" id="1618659"/>
    <lineage>
        <taxon>Bacteria</taxon>
        <taxon>Candidatus Giovannoniibacteriota</taxon>
    </lineage>
</organism>
<sequence length="643" mass="74311">MENKQSFLSKVEPHLPNEVEGGQPLRNAREAIFAKFEQKAEIASAAFNLIESIKPSDTAEGVEERFTDFLGNVKSQFPEVAKLADETNGLFFETAKIDRTIDKYLTGEGKISDDEFSEYQELSRKVSLLRKKMTNSLMSDDVRFLVRLEQGFESLNDKFVKVRSYENNRDLLMNDVDNALNPAKAKENEQKDVEKIKAMDKNFKKVSFDSFGVNFIVKKEYFDRIHQDRVNRLGFHVVGTPFNFIKEMEPESVEFITKHENVHNLYAGFTLGFVYPSKFFQGHIQRITSLEQKNADESIIKLAAMQLSNIIGSSETPNWIVGQLKEEMLADYDRVGLYSINNMYSALKEREYVGFHTAQAEIQKVSRLLDRIKNQTESRKFGASCERLIIRMNASFDRAARYMRKALFISGLEKFDRSEILGLLTMLPPKKYHQIESYLSAKYKKDYEIAAMMYERQVRDFSMTAVKRLDDLKEVLFSKDLENVKREILQEDFSVFVEQAGLSGATIEKARNYLNQLISLNSKMNIEPEEMARVAGRFLWSYFFDWITKDIKNNFHNFTDLFGRINAEEKKFFLDALGDYSRGFLQEELNELNLDSSLPGIKNQPFWKVLQSLGIDQCVESGAIEHEKNLVGYARALNPTKKQ</sequence>
<evidence type="ECO:0000256" key="1">
    <source>
        <dbReference type="SAM" id="MobiDB-lite"/>
    </source>
</evidence>
<feature type="region of interest" description="Disordered" evidence="1">
    <location>
        <begin position="1"/>
        <end position="22"/>
    </location>
</feature>
<name>A0A0G0ZJ96_9BACT</name>
<reference evidence="2 3" key="1">
    <citation type="journal article" date="2015" name="Nature">
        <title>rRNA introns, odd ribosomes, and small enigmatic genomes across a large radiation of phyla.</title>
        <authorList>
            <person name="Brown C.T."/>
            <person name="Hug L.A."/>
            <person name="Thomas B.C."/>
            <person name="Sharon I."/>
            <person name="Castelle C.J."/>
            <person name="Singh A."/>
            <person name="Wilkins M.J."/>
            <person name="Williams K.H."/>
            <person name="Banfield J.F."/>
        </authorList>
    </citation>
    <scope>NUCLEOTIDE SEQUENCE [LARGE SCALE GENOMIC DNA]</scope>
</reference>
<gene>
    <name evidence="2" type="ORF">UV11_C0002G0005</name>
</gene>
<dbReference type="AlphaFoldDB" id="A0A0G0ZJ96"/>